<dbReference type="InterPro" id="IPR009078">
    <property type="entry name" value="Ferritin-like_SF"/>
</dbReference>
<evidence type="ECO:0000256" key="1">
    <source>
        <dbReference type="SAM" id="MobiDB-lite"/>
    </source>
</evidence>
<dbReference type="EMBL" id="JAJGNA010000014">
    <property type="protein sequence ID" value="MCC4309293.1"/>
    <property type="molecule type" value="Genomic_DNA"/>
</dbReference>
<dbReference type="InterPro" id="IPR008331">
    <property type="entry name" value="Ferritin_DPS_dom"/>
</dbReference>
<dbReference type="Pfam" id="PF00210">
    <property type="entry name" value="Ferritin"/>
    <property type="match status" value="1"/>
</dbReference>
<evidence type="ECO:0000313" key="4">
    <source>
        <dbReference type="Proteomes" id="UP001108027"/>
    </source>
</evidence>
<dbReference type="GO" id="GO:0008199">
    <property type="term" value="F:ferric iron binding"/>
    <property type="evidence" value="ECO:0007669"/>
    <property type="project" value="InterPro"/>
</dbReference>
<dbReference type="AlphaFoldDB" id="A0A9Q3UP45"/>
<feature type="region of interest" description="Disordered" evidence="1">
    <location>
        <begin position="1"/>
        <end position="42"/>
    </location>
</feature>
<evidence type="ECO:0000313" key="3">
    <source>
        <dbReference type="EMBL" id="MCC4309293.1"/>
    </source>
</evidence>
<gene>
    <name evidence="3" type="ORF">LL252_12005</name>
</gene>
<comment type="caution">
    <text evidence="3">The sequence shown here is derived from an EMBL/GenBank/DDBJ whole genome shotgun (WGS) entry which is preliminary data.</text>
</comment>
<name>A0A9Q3UP45_9GAMM</name>
<dbReference type="SUPFAM" id="SSF47240">
    <property type="entry name" value="Ferritin-like"/>
    <property type="match status" value="1"/>
</dbReference>
<protein>
    <submittedName>
        <fullName evidence="3">Ferritin-like domain-containing protein</fullName>
    </submittedName>
</protein>
<dbReference type="CDD" id="cd00657">
    <property type="entry name" value="Ferritin_like"/>
    <property type="match status" value="1"/>
</dbReference>
<sequence length="239" mass="25724">MTDSAPLGINRTGVQMSPEKSQDMRRIAEQTPADVAGGPRELSEARAAEALKAGRAGSVAPPGSAKGVLKAGAKKMTGQNPELLLDKLGQRLAFERTGVRLYEALIAKATALGLEQPVRQALARFRDEEAEHMDLVVQAVESLGADPTTMTPSANVAGVVGLGPLQVITDARTNFMQSLDALLSVELTDNAAWELLIELAETAGQESMATHFRHALKQEEYHLETVKGWMRDTSLEQLR</sequence>
<accession>A0A9Q3UP45</accession>
<proteinExistence type="predicted"/>
<reference evidence="3" key="1">
    <citation type="submission" date="2021-10" db="EMBL/GenBank/DDBJ databases">
        <title>The diversity and Nitrogen Metabolism of Culturable Nitrate-Utilizing Bacteria Within the Oxygen Minimum Zone of the Changjiang (Yangtze River)Estuary.</title>
        <authorList>
            <person name="Zhang D."/>
            <person name="Zheng J."/>
            <person name="Liu S."/>
            <person name="He W."/>
        </authorList>
    </citation>
    <scope>NUCLEOTIDE SEQUENCE</scope>
    <source>
        <strain evidence="3">FXH-223</strain>
    </source>
</reference>
<dbReference type="Gene3D" id="1.20.1260.10">
    <property type="match status" value="1"/>
</dbReference>
<dbReference type="InterPro" id="IPR012347">
    <property type="entry name" value="Ferritin-like"/>
</dbReference>
<feature type="domain" description="Ferritin/DPS" evidence="2">
    <location>
        <begin position="124"/>
        <end position="233"/>
    </location>
</feature>
<keyword evidence="4" id="KW-1185">Reference proteome</keyword>
<dbReference type="RefSeq" id="WP_204428624.1">
    <property type="nucleotide sequence ID" value="NZ_ARXL01000153.1"/>
</dbReference>
<dbReference type="Proteomes" id="UP001108027">
    <property type="component" value="Unassembled WGS sequence"/>
</dbReference>
<organism evidence="3 4">
    <name type="scientific">Alloalcanivorax marinus</name>
    <dbReference type="NCBI Taxonomy" id="1177169"/>
    <lineage>
        <taxon>Bacteria</taxon>
        <taxon>Pseudomonadati</taxon>
        <taxon>Pseudomonadota</taxon>
        <taxon>Gammaproteobacteria</taxon>
        <taxon>Oceanospirillales</taxon>
        <taxon>Alcanivoracaceae</taxon>
        <taxon>Alloalcanivorax</taxon>
    </lineage>
</organism>
<evidence type="ECO:0000259" key="2">
    <source>
        <dbReference type="Pfam" id="PF00210"/>
    </source>
</evidence>